<keyword evidence="1" id="KW-1162">Viral penetration into host cytoplasm</keyword>
<name>A0AAE8YEA0_9CAUD</name>
<accession>A0AAE8YEA0</accession>
<evidence type="ECO:0000256" key="1">
    <source>
        <dbReference type="HAMAP-Rule" id="MF_04121"/>
    </source>
</evidence>
<comment type="domain">
    <text evidence="1">The N-terminus contains the transglycosylase activity. The C-terminus is essential for the viral DNA translocation into the host cytoplasm.</text>
</comment>
<dbReference type="Proteomes" id="UP000828372">
    <property type="component" value="Segment"/>
</dbReference>
<keyword evidence="1" id="KW-0472">Membrane</keyword>
<feature type="domain" description="Transglycosylase SLT" evidence="3">
    <location>
        <begin position="15"/>
        <end position="125"/>
    </location>
</feature>
<keyword evidence="1" id="KW-0456">Lyase</keyword>
<dbReference type="HAMAP" id="MF_04121">
    <property type="entry name" value="TRANSGLYCOSYLASE_T7"/>
    <property type="match status" value="1"/>
</dbReference>
<keyword evidence="1" id="KW-0812">Transmembrane</keyword>
<dbReference type="GO" id="GO:0042742">
    <property type="term" value="P:defense response to bacterium"/>
    <property type="evidence" value="ECO:0007669"/>
    <property type="project" value="UniProtKB-KW"/>
</dbReference>
<proteinExistence type="inferred from homology"/>
<keyword evidence="5" id="KW-1185">Reference proteome</keyword>
<evidence type="ECO:0000256" key="2">
    <source>
        <dbReference type="SAM" id="MobiDB-lite"/>
    </source>
</evidence>
<keyword evidence="1" id="KW-1244">Viral short tail ejection system</keyword>
<keyword evidence="1" id="KW-0378">Hydrolase</keyword>
<keyword evidence="1" id="KW-1032">Host cell membrane</keyword>
<keyword evidence="1" id="KW-0929">Antimicrobial</keyword>
<dbReference type="Pfam" id="PF01464">
    <property type="entry name" value="SLT"/>
    <property type="match status" value="1"/>
</dbReference>
<dbReference type="GO" id="GO:0016787">
    <property type="term" value="F:hydrolase activity"/>
    <property type="evidence" value="ECO:0007669"/>
    <property type="project" value="UniProtKB-KW"/>
</dbReference>
<comment type="subcellular location">
    <subcellularLocation>
        <location evidence="1">Virion</location>
    </subcellularLocation>
    <subcellularLocation>
        <location evidence="1">Host cell inner membrane</location>
        <topology evidence="1">Single-pass membrane protein</topology>
    </subcellularLocation>
    <text evidence="1">The gp15-gp16 complex spans the periplasm and the cytoplasmic membrane.</text>
</comment>
<dbReference type="GO" id="GO:0031640">
    <property type="term" value="P:killing of cells of another organism"/>
    <property type="evidence" value="ECO:0007669"/>
    <property type="project" value="UniProtKB-KW"/>
</dbReference>
<dbReference type="GO" id="GO:0098932">
    <property type="term" value="P:symbiont entry into host cell via disruption of host cell wall peptidoglycan"/>
    <property type="evidence" value="ECO:0007669"/>
    <property type="project" value="UniProtKB-UniRule"/>
</dbReference>
<dbReference type="InterPro" id="IPR023346">
    <property type="entry name" value="Lysozyme-like_dom_sf"/>
</dbReference>
<feature type="region of interest" description="Disordered" evidence="2">
    <location>
        <begin position="884"/>
        <end position="904"/>
    </location>
</feature>
<keyword evidence="1" id="KW-1235">Degradation of host cell envelope components during virus entry</keyword>
<dbReference type="PROSITE" id="PS00922">
    <property type="entry name" value="TRANSGLYCOSYLASE"/>
    <property type="match status" value="1"/>
</dbReference>
<dbReference type="InterPro" id="IPR038994">
    <property type="entry name" value="Gp16"/>
</dbReference>
<evidence type="ECO:0000259" key="3">
    <source>
        <dbReference type="Pfam" id="PF01464"/>
    </source>
</evidence>
<keyword evidence="1" id="KW-1160">Virus entry into host cell</keyword>
<sequence length="1508" mass="163336">MSYDKSKPSDYDGIFQKAADSHGVSYDLLRKLSFNESSFNPKAVSKTGPKGIMQFTRNTARAMGLNVTDGDDDGRYNPELAIDAGAKLLASLVKKYNGDELKAALAYNQGEGPAGAPQLQAYDKGDFGSISEEGRNYMRKLLDVAKSPNSGALEAFGGITPKGKGIPAEDAFKGISKAGKVGTELPESHGFDVEGVAQEAPNTPYAKDFWEKTGTTLDEYNVRSTFFGFGDAAEAQIQNSTLGVAFRAARADDGYDVFKDTMTPTRWNSYVPSKEDLQKLRDSGLPPSYYGVVTGGDGENWDALIKLAKDNFEADQRAAEAGTGAKLAAGIVGAGVDPLSYVPLVGVAGKGLKVVNKALRVGAQAGALSVASEGIRTSVAGGEAHYADAALGGLLFGAGMSALSDAVAAGIRKARGVESVNEFAGPALRMEARETAINTGGHDTSTLPPENFSFEQNHRGVPFADHPTEEGSVVLANGSILSDTNPLNPRTQRDFAEIDPERASPGIKLGGFTEIGLKTLGSKDAGVRAIAQDLVRSPTGMQSGSSGKFGATASDIHERLHATDQRMYNQLYDAVDRAMKDPEFSVGEQKMSRRAIRQEVYKRAALAIERPELQADLTKGEREVMDLLKEHFDTKRELMEQPGIFGNANAVSIFPGSRHKGTYVPNVYDRGAKELMMQKLGGPEGLQQAIAQSWLTSYRVRPEVKARVDEYLRELHADEFERATKGAQAAADAENFLRGAEAAPTMPDSLVTGGNSMSVTKVTNGELQGDYFAGKRDYSGETPYKVDGDFVYYTAKTDDGAEFAVDVFTKKGDHVGSVEFAKRDGDVWQNPSLEVSEKYRRKGIATEMYRIAEAESPDYVYRGTDESVGGVRTQDGQAFRKAYDSTPAKPSERQKFGTGEKVEPKVDEESMLRQMAEKYAMDKAYGISHTEDFTASSVIDDNITGLVGIENNSFLEARNMFDSDLPVTLPDGSTFSVNDLRDFDMARIVPAYDRRVNGDIAIMGGSGKTTKQLKDEIMALDKRAERKGQLKGEVEALKDTVKILTGRARRNNDTAFETAMRSLNDLAFFAKNFYMGPQNLTEIAGMLAKGNVKAMLHGIPTLRDLATRNSPVSGSELRELHGALFGKELDQLIRPGREDIVQRIREASDTSGAMASVIGTIKFGTQELSARSPWTKMLNGTANYILDTARQGVLGDVAGAALGGKGSKFGKENFLKAASISPEQWKGIKQLFVDHATRDANGQFTIKDKKAFSQDPRAMDLWRLADKVADETMLRPHKVSQQDSKAYGAGVKMAMQFKNFTIKSLNAKFIRSFYEGYKNNRAIDMALTHILSLGIAGTYFAMQAHVKAYGLQESQRKDYLKKALNPTMLGYAALTRSSHTGAPLSIVSMIAGAAGFQDANMLRSTILPKEEQFQKKDGASKGRAESSNLAGNLGSQVPALGYVGNVIATAKNAYGVVTAPNKPTERDYMTGLMNSTKELVPNDPLTQQLIMKIYEANGVTIKQQPKPN</sequence>
<comment type="subunit">
    <text evidence="1">Homotetramer. Interacts with gp15; after ejection the gp15-gp16 complex composed of a gp15 octamer and a gp16 tetramer probably binds both the viral DNA and the host inner membrane.</text>
</comment>
<dbReference type="InterPro" id="IPR008258">
    <property type="entry name" value="Transglycosylase_SLT_dom_1"/>
</dbReference>
<feature type="topological domain" description="Cytoplasmic" evidence="1">
    <location>
        <begin position="1347"/>
        <end position="1508"/>
    </location>
</feature>
<dbReference type="GO" id="GO:0016020">
    <property type="term" value="C:membrane"/>
    <property type="evidence" value="ECO:0007669"/>
    <property type="project" value="InterPro"/>
</dbReference>
<feature type="region of interest" description="Transglycosylase SLT-type domain" evidence="1">
    <location>
        <begin position="23"/>
        <end position="110"/>
    </location>
</feature>
<dbReference type="InterPro" id="IPR000189">
    <property type="entry name" value="Transglyc_AS"/>
</dbReference>
<dbReference type="GO" id="GO:0044423">
    <property type="term" value="C:virion component"/>
    <property type="evidence" value="ECO:0007669"/>
    <property type="project" value="UniProtKB-UniRule"/>
</dbReference>
<keyword evidence="1" id="KW-0081">Bacteriolytic enzyme</keyword>
<dbReference type="GO" id="GO:0000270">
    <property type="term" value="P:peptidoglycan metabolic process"/>
    <property type="evidence" value="ECO:0007669"/>
    <property type="project" value="InterPro"/>
</dbReference>
<keyword evidence="1" id="KW-1171">Viral genome ejection through host cell envelope</keyword>
<comment type="similarity">
    <text evidence="1">Belongs to the transglycosylase Slt family.</text>
</comment>
<keyword evidence="1" id="KW-1030">Host cell inner membrane</keyword>
<evidence type="ECO:0000313" key="5">
    <source>
        <dbReference type="Proteomes" id="UP000828372"/>
    </source>
</evidence>
<dbReference type="Gene3D" id="1.10.530.10">
    <property type="match status" value="1"/>
</dbReference>
<keyword evidence="1" id="KW-0946">Virion</keyword>
<dbReference type="EMBL" id="MZ571832">
    <property type="protein sequence ID" value="UEP19663.1"/>
    <property type="molecule type" value="Genomic_DNA"/>
</dbReference>
<keyword evidence="1" id="KW-1043">Host membrane</keyword>
<dbReference type="GO" id="GO:0099002">
    <property type="term" value="P:symbiont genome ejection through host cell envelope, short tail mechanism"/>
    <property type="evidence" value="ECO:0007669"/>
    <property type="project" value="UniProtKB-UniRule"/>
</dbReference>
<keyword evidence="1" id="KW-1133">Transmembrane helix</keyword>
<dbReference type="GO" id="GO:0098994">
    <property type="term" value="P:symbiont entry into host cell via disruption of host cell envelope"/>
    <property type="evidence" value="ECO:0007669"/>
    <property type="project" value="UniProtKB-KW"/>
</dbReference>
<feature type="compositionally biased region" description="Basic and acidic residues" evidence="2">
    <location>
        <begin position="890"/>
        <end position="904"/>
    </location>
</feature>
<comment type="catalytic activity">
    <reaction evidence="1">
        <text>Exolytic cleavage of the (1-&gt;4)-beta-glycosidic linkage between N-acetylmuramic acid (MurNAc) and N-acetylglucosamine (GlcNAc) residues in peptidoglycan, from either the reducing or the non-reducing ends of the peptidoglycan chains, with concomitant formation of a 1,6-anhydrobond in the MurNAc residue.</text>
        <dbReference type="EC" id="4.2.2.n1"/>
    </reaction>
</comment>
<dbReference type="EC" id="4.2.2.n1" evidence="1"/>
<feature type="topological domain" description="Periplasmic" evidence="1">
    <location>
        <begin position="1"/>
        <end position="1325"/>
    </location>
</feature>
<reference evidence="4 5" key="1">
    <citation type="submission" date="2021-07" db="EMBL/GenBank/DDBJ databases">
        <authorList>
            <person name="Bleriot I."/>
            <person name="Blasco L."/>
            <person name="Pacios O."/>
            <person name="Fernandez-Garcia L."/>
            <person name="Ambroa A."/>
            <person name="Ortiz-Cartagena C."/>
            <person name="Fernandez-Cuenca F."/>
            <person name="Oteo J."/>
            <person name="Pascual A."/>
            <person name="Martinez-Martinez L."/>
            <person name="Domingo-Calap P."/>
            <person name="Wood T.K."/>
            <person name="Thomas M."/>
        </authorList>
    </citation>
    <scope>NUCLEOTIDE SEQUENCE [LARGE SCALE GENOMIC DNA]</scope>
</reference>
<evidence type="ECO:0000313" key="4">
    <source>
        <dbReference type="EMBL" id="UEP19663.1"/>
    </source>
</evidence>
<dbReference type="PANTHER" id="PTHR37423">
    <property type="entry name" value="SOLUBLE LYTIC MUREIN TRANSGLYCOSYLASE-RELATED"/>
    <property type="match status" value="1"/>
</dbReference>
<protein>
    <recommendedName>
        <fullName evidence="1">Peptidoglycan transglycosylase gp16</fullName>
        <ecNumber evidence="1">4.2.2.n1</ecNumber>
    </recommendedName>
    <alternativeName>
        <fullName evidence="1">Internal core protein gp16</fullName>
    </alternativeName>
</protein>
<keyword evidence="1" id="KW-1236">Degradation of host peptidoglycans during virus entry</keyword>
<dbReference type="GO" id="GO:0008933">
    <property type="term" value="F:peptidoglycan lytic transglycosylase activity"/>
    <property type="evidence" value="ECO:0007669"/>
    <property type="project" value="UniProtKB-UniRule"/>
</dbReference>
<dbReference type="PANTHER" id="PTHR37423:SF2">
    <property type="entry name" value="MEMBRANE-BOUND LYTIC MUREIN TRANSGLYCOSYLASE C"/>
    <property type="match status" value="1"/>
</dbReference>
<organism evidence="4 5">
    <name type="scientific">Klebsiella phage vB_KpnP-VAC71</name>
    <dbReference type="NCBI Taxonomy" id="2866700"/>
    <lineage>
        <taxon>Viruses</taxon>
        <taxon>Duplodnaviria</taxon>
        <taxon>Heunggongvirae</taxon>
        <taxon>Uroviricota</taxon>
        <taxon>Caudoviricetes</taxon>
        <taxon>Autographivirales</taxon>
        <taxon>Autotranscriptaviridae</taxon>
        <taxon>Studiervirinae</taxon>
        <taxon>Przondovirus</taxon>
        <taxon>Przondovirus VAC71</taxon>
    </lineage>
</organism>
<comment type="function">
    <text evidence="1">Component of the cylindrical core that assembles on the inner surface of the capsid during capsid formation and plays a role in viral DNA ejection into the host cell. The inner core is composed of stacked rings of gp14, gp15 and gp16 proteins. Following binding to the host cell surface, the internal core is disassembled and gp16 is ejected along with gp14 and gp15 into the infected cell. Gp16 probably inserts in the host inner membrane and remains associated with gp15. The gp15-gp16 complex binds to both the viral DNA and the host inner membrane, probably escorting the leading end of the genome through the periplasm and controlling the extent of DNA translocated into the host cell. Functions as an exolysin that catalyzes the cleavage of the glycosidic bonds between N-acetylmuramic acid and N-acetylglucosamine residues in peptidoglycans allowing the local digestion of the bacterial peptidoglycan wall.</text>
</comment>
<feature type="active site" evidence="1">
    <location>
        <position position="36"/>
    </location>
</feature>
<dbReference type="SUPFAM" id="SSF53955">
    <property type="entry name" value="Lysozyme-like"/>
    <property type="match status" value="1"/>
</dbReference>
<dbReference type="GO" id="GO:0020002">
    <property type="term" value="C:host cell plasma membrane"/>
    <property type="evidence" value="ECO:0007669"/>
    <property type="project" value="UniProtKB-SubCell"/>
</dbReference>